<dbReference type="PANTHER" id="PTHR30246">
    <property type="entry name" value="2-KETO-3-DEOXY-6-PHOSPHOGLUCONATE ALDOLASE"/>
    <property type="match status" value="1"/>
</dbReference>
<protein>
    <submittedName>
        <fullName evidence="6">2-dehydro-3-deoxyphosphogluconate aldolase / (4S)-4-hydroxy-2-oxoglutarate aldolase</fullName>
    </submittedName>
</protein>
<proteinExistence type="inferred from homology"/>
<dbReference type="NCBIfam" id="TIGR01182">
    <property type="entry name" value="eda"/>
    <property type="match status" value="1"/>
</dbReference>
<dbReference type="OrthoDB" id="9802667at2"/>
<comment type="similarity">
    <text evidence="2">Belongs to the KHG/KDPG aldolase family.</text>
</comment>
<evidence type="ECO:0000256" key="4">
    <source>
        <dbReference type="ARBA" id="ARBA00023239"/>
    </source>
</evidence>
<accession>A0A1H4DUY1</accession>
<keyword evidence="4" id="KW-0456">Lyase</keyword>
<sequence>MRKTERMNKIYQSGIIAVIRRPDPEKIMPIAEALLAGGIDTLEITADSERAYEMIEKVKKEFGDKALVGAGTVLDEVTARHALEAGSDFIFAPNYDRVTVEIGNRYGAVTIPGVMTPTEIVSAYTAGADLVKIFPAASLGSSYLKDLQGPLGHIPMIPTGGINLDNVEAYINNGAYAVGAGGSLMNKQLLEAEDFEGLAELARNFAQKVKDARKE</sequence>
<dbReference type="AlphaFoldDB" id="A0A1H4DUY1"/>
<dbReference type="EMBL" id="FNQR01000008">
    <property type="protein sequence ID" value="SEA76308.1"/>
    <property type="molecule type" value="Genomic_DNA"/>
</dbReference>
<dbReference type="Proteomes" id="UP000198584">
    <property type="component" value="Unassembled WGS sequence"/>
</dbReference>
<dbReference type="InterPro" id="IPR013785">
    <property type="entry name" value="Aldolase_TIM"/>
</dbReference>
<dbReference type="Gene3D" id="3.20.20.70">
    <property type="entry name" value="Aldolase class I"/>
    <property type="match status" value="1"/>
</dbReference>
<evidence type="ECO:0000256" key="1">
    <source>
        <dbReference type="ARBA" id="ARBA00004761"/>
    </source>
</evidence>
<evidence type="ECO:0000313" key="7">
    <source>
        <dbReference type="Proteomes" id="UP000198584"/>
    </source>
</evidence>
<keyword evidence="7" id="KW-1185">Reference proteome</keyword>
<name>A0A1H4DUY1_9BACI</name>
<dbReference type="STRING" id="571932.SAMN05421743_1088"/>
<dbReference type="RefSeq" id="WP_093044995.1">
    <property type="nucleotide sequence ID" value="NZ_FNQR01000008.1"/>
</dbReference>
<evidence type="ECO:0000256" key="5">
    <source>
        <dbReference type="ARBA" id="ARBA00023277"/>
    </source>
</evidence>
<comment type="subunit">
    <text evidence="3">Homotrimer.</text>
</comment>
<dbReference type="Pfam" id="PF01081">
    <property type="entry name" value="Aldolase"/>
    <property type="match status" value="1"/>
</dbReference>
<comment type="pathway">
    <text evidence="1">Carbohydrate acid metabolism.</text>
</comment>
<dbReference type="PANTHER" id="PTHR30246:SF1">
    <property type="entry name" value="2-DEHYDRO-3-DEOXY-6-PHOSPHOGALACTONATE ALDOLASE-RELATED"/>
    <property type="match status" value="1"/>
</dbReference>
<dbReference type="InterPro" id="IPR000887">
    <property type="entry name" value="Aldlse_KDPG_KHG"/>
</dbReference>
<gene>
    <name evidence="6" type="ORF">SAMN05421743_1088</name>
</gene>
<reference evidence="6 7" key="1">
    <citation type="submission" date="2016-10" db="EMBL/GenBank/DDBJ databases">
        <authorList>
            <person name="de Groot N.N."/>
        </authorList>
    </citation>
    <scope>NUCLEOTIDE SEQUENCE [LARGE SCALE GENOMIC DNA]</scope>
    <source>
        <strain evidence="6 7">CCM7597</strain>
    </source>
</reference>
<keyword evidence="5" id="KW-0119">Carbohydrate metabolism</keyword>
<organism evidence="6 7">
    <name type="scientific">Thalassobacillus cyri</name>
    <dbReference type="NCBI Taxonomy" id="571932"/>
    <lineage>
        <taxon>Bacteria</taxon>
        <taxon>Bacillati</taxon>
        <taxon>Bacillota</taxon>
        <taxon>Bacilli</taxon>
        <taxon>Bacillales</taxon>
        <taxon>Bacillaceae</taxon>
        <taxon>Thalassobacillus</taxon>
    </lineage>
</organism>
<dbReference type="GO" id="GO:0016829">
    <property type="term" value="F:lyase activity"/>
    <property type="evidence" value="ECO:0007669"/>
    <property type="project" value="UniProtKB-KW"/>
</dbReference>
<evidence type="ECO:0000256" key="3">
    <source>
        <dbReference type="ARBA" id="ARBA00011233"/>
    </source>
</evidence>
<evidence type="ECO:0000313" key="6">
    <source>
        <dbReference type="EMBL" id="SEA76308.1"/>
    </source>
</evidence>
<dbReference type="CDD" id="cd00452">
    <property type="entry name" value="KDPG_aldolase"/>
    <property type="match status" value="1"/>
</dbReference>
<dbReference type="SUPFAM" id="SSF51569">
    <property type="entry name" value="Aldolase"/>
    <property type="match status" value="1"/>
</dbReference>
<evidence type="ECO:0000256" key="2">
    <source>
        <dbReference type="ARBA" id="ARBA00006906"/>
    </source>
</evidence>